<evidence type="ECO:0000313" key="3">
    <source>
        <dbReference type="Proteomes" id="UP000005240"/>
    </source>
</evidence>
<reference evidence="1" key="2">
    <citation type="submission" date="2016-05" db="EMBL/GenBank/DDBJ databases">
        <title>Comparative analysis highlights variable genome content of wheat rusts and divergence of the mating loci.</title>
        <authorList>
            <person name="Cuomo C.A."/>
            <person name="Bakkeren G."/>
            <person name="Szabo L."/>
            <person name="Khalil H."/>
            <person name="Joly D."/>
            <person name="Goldberg J."/>
            <person name="Young S."/>
            <person name="Zeng Q."/>
            <person name="Fellers J."/>
        </authorList>
    </citation>
    <scope>NUCLEOTIDE SEQUENCE [LARGE SCALE GENOMIC DNA]</scope>
    <source>
        <strain evidence="1">1-1 BBBD Race 1</strain>
    </source>
</reference>
<dbReference type="EnsemblFungi" id="PTTG_26084-t43_1">
    <property type="protein sequence ID" value="PTTG_26084-t43_1-p1"/>
    <property type="gene ID" value="PTTG_26084"/>
</dbReference>
<evidence type="ECO:0000313" key="1">
    <source>
        <dbReference type="EMBL" id="OAV97226.1"/>
    </source>
</evidence>
<accession>A0A180GWM2</accession>
<evidence type="ECO:0000313" key="2">
    <source>
        <dbReference type="EnsemblFungi" id="PTTG_26084-t43_1-p1"/>
    </source>
</evidence>
<sequence>MEYPVIFSDQASPSIVHPGLQNLLLHLCFQLDHCPGKDQEPDRLLVRLRRVPGPLRDLAAQFVHLKRATQSDIAQQPRATEERQKAFGLPLQRARPSSIPVKRLLGQPVHDSLDKLKDPYILSTLLRSVNCPKELIKRFQVSQHELLRSIKLSSRRTQPAHELIGVPRAAPKPALQAVALEDRTDSLLGQICGRIDAQFNPSLTERDNTLCGGRLKAHCHMWRQAVGLHAILNPLLLSPPALAVDFGLVLELIDGALARLGPDILRSRHALVQSTDHLQQYPPIMFKKIMPSDIGLEMIERVLFLKDDLDWADKKRDFPAPFYLPIEQDRRVEEAFERIFERVQTMNRFLEANGSPRRFRDRRLMRLIFLSVQKRTTQPTHSHHHHLQEQYPSPQAFADPISARLE</sequence>
<organism evidence="1">
    <name type="scientific">Puccinia triticina (isolate 1-1 / race 1 (BBBD))</name>
    <name type="common">Brown leaf rust fungus</name>
    <dbReference type="NCBI Taxonomy" id="630390"/>
    <lineage>
        <taxon>Eukaryota</taxon>
        <taxon>Fungi</taxon>
        <taxon>Dikarya</taxon>
        <taxon>Basidiomycota</taxon>
        <taxon>Pucciniomycotina</taxon>
        <taxon>Pucciniomycetes</taxon>
        <taxon>Pucciniales</taxon>
        <taxon>Pucciniaceae</taxon>
        <taxon>Puccinia</taxon>
    </lineage>
</organism>
<proteinExistence type="predicted"/>
<dbReference type="VEuPathDB" id="FungiDB:PTTG_26084"/>
<dbReference type="STRING" id="630390.A0A180GWM2"/>
<reference evidence="1" key="1">
    <citation type="submission" date="2009-11" db="EMBL/GenBank/DDBJ databases">
        <authorList>
            <consortium name="The Broad Institute Genome Sequencing Platform"/>
            <person name="Ward D."/>
            <person name="Feldgarden M."/>
            <person name="Earl A."/>
            <person name="Young S.K."/>
            <person name="Zeng Q."/>
            <person name="Koehrsen M."/>
            <person name="Alvarado L."/>
            <person name="Berlin A."/>
            <person name="Bochicchio J."/>
            <person name="Borenstein D."/>
            <person name="Chapman S.B."/>
            <person name="Chen Z."/>
            <person name="Engels R."/>
            <person name="Freedman E."/>
            <person name="Gellesch M."/>
            <person name="Goldberg J."/>
            <person name="Griggs A."/>
            <person name="Gujja S."/>
            <person name="Heilman E."/>
            <person name="Heiman D."/>
            <person name="Hepburn T."/>
            <person name="Howarth C."/>
            <person name="Jen D."/>
            <person name="Larson L."/>
            <person name="Lewis B."/>
            <person name="Mehta T."/>
            <person name="Park D."/>
            <person name="Pearson M."/>
            <person name="Roberts A."/>
            <person name="Saif S."/>
            <person name="Shea T."/>
            <person name="Shenoy N."/>
            <person name="Sisk P."/>
            <person name="Stolte C."/>
            <person name="Sykes S."/>
            <person name="Thomson T."/>
            <person name="Walk T."/>
            <person name="White J."/>
            <person name="Yandava C."/>
            <person name="Izard J."/>
            <person name="Baranova O.V."/>
            <person name="Blanton J.M."/>
            <person name="Tanner A.C."/>
            <person name="Dewhirst F.E."/>
            <person name="Haas B."/>
            <person name="Nusbaum C."/>
            <person name="Birren B."/>
        </authorList>
    </citation>
    <scope>NUCLEOTIDE SEQUENCE [LARGE SCALE GENOMIC DNA]</scope>
    <source>
        <strain evidence="1">1-1 BBBD Race 1</strain>
    </source>
</reference>
<reference evidence="2 3" key="3">
    <citation type="journal article" date="2017" name="G3 (Bethesda)">
        <title>Comparative analysis highlights variable genome content of wheat rusts and divergence of the mating loci.</title>
        <authorList>
            <person name="Cuomo C.A."/>
            <person name="Bakkeren G."/>
            <person name="Khalil H.B."/>
            <person name="Panwar V."/>
            <person name="Joly D."/>
            <person name="Linning R."/>
            <person name="Sakthikumar S."/>
            <person name="Song X."/>
            <person name="Adiconis X."/>
            <person name="Fan L."/>
            <person name="Goldberg J.M."/>
            <person name="Levin J.Z."/>
            <person name="Young S."/>
            <person name="Zeng Q."/>
            <person name="Anikster Y."/>
            <person name="Bruce M."/>
            <person name="Wang M."/>
            <person name="Yin C."/>
            <person name="McCallum B."/>
            <person name="Szabo L.J."/>
            <person name="Hulbert S."/>
            <person name="Chen X."/>
            <person name="Fellers J.P."/>
        </authorList>
    </citation>
    <scope>NUCLEOTIDE SEQUENCE</scope>
    <source>
        <strain evidence="2">isolate 1-1 / race 1 (BBBD)</strain>
        <strain evidence="3">Isolate 1-1 / race 1 (BBBD)</strain>
    </source>
</reference>
<keyword evidence="3" id="KW-1185">Reference proteome</keyword>
<dbReference type="AlphaFoldDB" id="A0A180GWM2"/>
<gene>
    <name evidence="1" type="ORF">PTTG_26084</name>
</gene>
<dbReference type="EMBL" id="ADAS02000014">
    <property type="protein sequence ID" value="OAV97226.1"/>
    <property type="molecule type" value="Genomic_DNA"/>
</dbReference>
<dbReference type="Proteomes" id="UP000005240">
    <property type="component" value="Unassembled WGS sequence"/>
</dbReference>
<name>A0A180GWM2_PUCT1</name>
<protein>
    <submittedName>
        <fullName evidence="1 2">Uncharacterized protein</fullName>
    </submittedName>
</protein>
<reference evidence="2" key="4">
    <citation type="submission" date="2025-05" db="UniProtKB">
        <authorList>
            <consortium name="EnsemblFungi"/>
        </authorList>
    </citation>
    <scope>IDENTIFICATION</scope>
    <source>
        <strain evidence="2">isolate 1-1 / race 1 (BBBD)</strain>
    </source>
</reference>
<dbReference type="OrthoDB" id="2507382at2759"/>